<dbReference type="EMBL" id="LAFY01000793">
    <property type="protein sequence ID" value="KJX96168.1"/>
    <property type="molecule type" value="Genomic_DNA"/>
</dbReference>
<accession>A0A0F4GFT8</accession>
<dbReference type="Proteomes" id="UP000033647">
    <property type="component" value="Unassembled WGS sequence"/>
</dbReference>
<proteinExistence type="predicted"/>
<evidence type="ECO:0000313" key="3">
    <source>
        <dbReference type="Proteomes" id="UP000033647"/>
    </source>
</evidence>
<gene>
    <name evidence="2" type="ORF">TI39_contig801g00002</name>
</gene>
<feature type="signal peptide" evidence="1">
    <location>
        <begin position="1"/>
        <end position="17"/>
    </location>
</feature>
<comment type="caution">
    <text evidence="2">The sequence shown here is derived from an EMBL/GenBank/DDBJ whole genome shotgun (WGS) entry which is preliminary data.</text>
</comment>
<evidence type="ECO:0000256" key="1">
    <source>
        <dbReference type="SAM" id="SignalP"/>
    </source>
</evidence>
<protein>
    <submittedName>
        <fullName evidence="2">Uncharacterized protein</fullName>
    </submittedName>
</protein>
<evidence type="ECO:0000313" key="2">
    <source>
        <dbReference type="EMBL" id="KJX96168.1"/>
    </source>
</evidence>
<dbReference type="AlphaFoldDB" id="A0A0F4GFT8"/>
<sequence length="160" mass="17548">MHLSVAIQLFILSAATALTMDASHALEKRGSDVVSWAGCTATFGLCMTACRLRTREATHVRQACNAHCLVVFERQIREADNYVPADLDAPSIAKRDLAALRDCNNSMQTCVDSIVKKYGRPEAGTTDPDTWELEMGFCQQFYDACKSNAGYGNDNTCPET</sequence>
<name>A0A0F4GFT8_9PEZI</name>
<keyword evidence="3" id="KW-1185">Reference proteome</keyword>
<reference evidence="2 3" key="1">
    <citation type="submission" date="2015-03" db="EMBL/GenBank/DDBJ databases">
        <title>RNA-seq based gene annotation and comparative genomics of four Zymoseptoria species reveal species-specific pathogenicity related genes and transposable element activity.</title>
        <authorList>
            <person name="Grandaubert J."/>
            <person name="Bhattacharyya A."/>
            <person name="Stukenbrock E.H."/>
        </authorList>
    </citation>
    <scope>NUCLEOTIDE SEQUENCE [LARGE SCALE GENOMIC DNA]</scope>
    <source>
        <strain evidence="2 3">Zb18110</strain>
    </source>
</reference>
<keyword evidence="1" id="KW-0732">Signal</keyword>
<organism evidence="2 3">
    <name type="scientific">Zymoseptoria brevis</name>
    <dbReference type="NCBI Taxonomy" id="1047168"/>
    <lineage>
        <taxon>Eukaryota</taxon>
        <taxon>Fungi</taxon>
        <taxon>Dikarya</taxon>
        <taxon>Ascomycota</taxon>
        <taxon>Pezizomycotina</taxon>
        <taxon>Dothideomycetes</taxon>
        <taxon>Dothideomycetidae</taxon>
        <taxon>Mycosphaerellales</taxon>
        <taxon>Mycosphaerellaceae</taxon>
        <taxon>Zymoseptoria</taxon>
    </lineage>
</organism>
<feature type="chain" id="PRO_5002468761" evidence="1">
    <location>
        <begin position="18"/>
        <end position="160"/>
    </location>
</feature>